<proteinExistence type="predicted"/>
<evidence type="ECO:0000313" key="3">
    <source>
        <dbReference type="EMBL" id="MCS5708996.1"/>
    </source>
</evidence>
<dbReference type="PROSITE" id="PS00108">
    <property type="entry name" value="PROTEIN_KINASE_ST"/>
    <property type="match status" value="1"/>
</dbReference>
<sequence length="466" mass="53701">MLKNVFKKILPGFIFKQQDTPSRPAPSKVIVSSAPLPAAVPVQQHANPHATQFFNQIKARREEAVKLNEPALISEYILKQDLIAIYDYVLRNQNTILNTLISKDNKTPQYRGYRIEKEKSKLARSISILKDLSNQFILILDIKRKLKSGEKSLKTKIFVGGNKIGKVAWRIDTPIYAKWINLVTKRTKEKRIQNTDAEAKLSQELAQRNQCIHTGYSDLLFSYSLESQIYRTGEKYKQAHYAPFVEMDFNSFLKNKSKSLTMADKYSIADQILKAIQIMHQQNIAHQDIKEANMLISFKNGQYQIKINDFGHSTNYRHDQKESLATASYASPEIALAYKSKKSVHHEYFYDRNDSSFGIRVDRNLSKGNASRYANSKLAIKYSKPDLKNDMWAIGVVFYRLFTNSKLMENNIATQKKIEQNPLLKGLLAPIREDRFTIDQALRSLETLRNAEKVESSTPRVRIQKR</sequence>
<gene>
    <name evidence="3" type="ORF">CC99x_008785</name>
    <name evidence="2" type="ORF">CC99x_00911</name>
</gene>
<dbReference type="InterPro" id="IPR008271">
    <property type="entry name" value="Ser/Thr_kinase_AS"/>
</dbReference>
<dbReference type="RefSeq" id="WP_057624031.1">
    <property type="nucleotide sequence ID" value="NZ_LKHV02000001.1"/>
</dbReference>
<dbReference type="EMBL" id="LKHV02000001">
    <property type="protein sequence ID" value="MCS5708996.1"/>
    <property type="molecule type" value="Genomic_DNA"/>
</dbReference>
<dbReference type="OrthoDB" id="9801841at2"/>
<name>A0A0Q9YFS8_9GAMM</name>
<dbReference type="GO" id="GO:0005524">
    <property type="term" value="F:ATP binding"/>
    <property type="evidence" value="ECO:0007669"/>
    <property type="project" value="InterPro"/>
</dbReference>
<dbReference type="PROSITE" id="PS50011">
    <property type="entry name" value="PROTEIN_KINASE_DOM"/>
    <property type="match status" value="1"/>
</dbReference>
<dbReference type="STRING" id="437022.CC99x_00911"/>
<dbReference type="SMART" id="SM00220">
    <property type="entry name" value="S_TKc"/>
    <property type="match status" value="1"/>
</dbReference>
<reference evidence="3" key="3">
    <citation type="submission" date="2021-06" db="EMBL/GenBank/DDBJ databases">
        <title>Genomic Description and Analysis of Intracellular Bacteria, Candidatus Berkiella cookevillensis and Candidatus Berkiella aquae.</title>
        <authorList>
            <person name="Kidane D.T."/>
            <person name="Mehari Y.T."/>
            <person name="Rice F.C."/>
            <person name="Arivett B.A."/>
            <person name="Farone A.L."/>
            <person name="Berk S.G."/>
            <person name="Farone M.B."/>
        </authorList>
    </citation>
    <scope>NUCLEOTIDE SEQUENCE</scope>
    <source>
        <strain evidence="3">CC99</strain>
    </source>
</reference>
<organism evidence="2">
    <name type="scientific">Candidatus Berkiella cookevillensis</name>
    <dbReference type="NCBI Taxonomy" id="437022"/>
    <lineage>
        <taxon>Bacteria</taxon>
        <taxon>Pseudomonadati</taxon>
        <taxon>Pseudomonadota</taxon>
        <taxon>Gammaproteobacteria</taxon>
        <taxon>Candidatus Berkiellales</taxon>
        <taxon>Candidatus Berkiellaceae</taxon>
        <taxon>Candidatus Berkiella</taxon>
    </lineage>
</organism>
<dbReference type="PANTHER" id="PTHR44167">
    <property type="entry name" value="OVARIAN-SPECIFIC SERINE/THREONINE-PROTEIN KINASE LOK-RELATED"/>
    <property type="match status" value="1"/>
</dbReference>
<evidence type="ECO:0000313" key="4">
    <source>
        <dbReference type="Proteomes" id="UP000051494"/>
    </source>
</evidence>
<accession>A0A0Q9YFS8</accession>
<reference evidence="2" key="1">
    <citation type="submission" date="2015-09" db="EMBL/GenBank/DDBJ databases">
        <title>Draft Genome Sequences of Two Novel Amoeba-resistant Intranuclear Bacteria, Candidatus Berkiella cookevillensis and Candidatus Berkiella aquae.</title>
        <authorList>
            <person name="Mehari Y.T."/>
            <person name="Arivett B.A."/>
            <person name="Farone A.L."/>
            <person name="Gunderson J.H."/>
            <person name="Farone M.B."/>
        </authorList>
    </citation>
    <scope>NUCLEOTIDE SEQUENCE [LARGE SCALE GENOMIC DNA]</scope>
    <source>
        <strain evidence="2">CC99</strain>
    </source>
</reference>
<evidence type="ECO:0000313" key="2">
    <source>
        <dbReference type="EMBL" id="KRG19382.1"/>
    </source>
</evidence>
<evidence type="ECO:0000259" key="1">
    <source>
        <dbReference type="PROSITE" id="PS50011"/>
    </source>
</evidence>
<dbReference type="Gene3D" id="1.10.510.10">
    <property type="entry name" value="Transferase(Phosphotransferase) domain 1"/>
    <property type="match status" value="1"/>
</dbReference>
<dbReference type="AlphaFoldDB" id="A0A0Q9YFS8"/>
<dbReference type="Pfam" id="PF00069">
    <property type="entry name" value="Pkinase"/>
    <property type="match status" value="1"/>
</dbReference>
<dbReference type="InterPro" id="IPR000719">
    <property type="entry name" value="Prot_kinase_dom"/>
</dbReference>
<keyword evidence="2" id="KW-0808">Transferase</keyword>
<dbReference type="Proteomes" id="UP000051494">
    <property type="component" value="Unassembled WGS sequence"/>
</dbReference>
<feature type="domain" description="Protein kinase" evidence="1">
    <location>
        <begin position="153"/>
        <end position="466"/>
    </location>
</feature>
<dbReference type="PANTHER" id="PTHR44167:SF24">
    <property type="entry name" value="SERINE_THREONINE-PROTEIN KINASE CHK2"/>
    <property type="match status" value="1"/>
</dbReference>
<keyword evidence="4" id="KW-1185">Reference proteome</keyword>
<reference evidence="3" key="2">
    <citation type="journal article" date="2016" name="Genome Announc.">
        <title>Draft Genome Sequences of Two Novel Amoeba-Resistant Intranuclear Bacteria, 'Candidatus Berkiella cookevillensis' and 'Candidatus Berkiella aquae'.</title>
        <authorList>
            <person name="Mehari Y.T."/>
            <person name="Arivett B.A."/>
            <person name="Farone A.L."/>
            <person name="Gunderson J.H."/>
            <person name="Farone M.B."/>
        </authorList>
    </citation>
    <scope>NUCLEOTIDE SEQUENCE</scope>
    <source>
        <strain evidence="3">CC99</strain>
    </source>
</reference>
<keyword evidence="2" id="KW-0418">Kinase</keyword>
<protein>
    <submittedName>
        <fullName evidence="2 3">Protein kinase</fullName>
    </submittedName>
</protein>
<comment type="caution">
    <text evidence="2">The sequence shown here is derived from an EMBL/GenBank/DDBJ whole genome shotgun (WGS) entry which is preliminary data.</text>
</comment>
<dbReference type="InterPro" id="IPR011009">
    <property type="entry name" value="Kinase-like_dom_sf"/>
</dbReference>
<dbReference type="EMBL" id="LKHV01000003">
    <property type="protein sequence ID" value="KRG19382.1"/>
    <property type="molecule type" value="Genomic_DNA"/>
</dbReference>
<dbReference type="GO" id="GO:0004674">
    <property type="term" value="F:protein serine/threonine kinase activity"/>
    <property type="evidence" value="ECO:0007669"/>
    <property type="project" value="TreeGrafter"/>
</dbReference>
<dbReference type="SUPFAM" id="SSF56112">
    <property type="entry name" value="Protein kinase-like (PK-like)"/>
    <property type="match status" value="1"/>
</dbReference>